<dbReference type="Pfam" id="PF04784">
    <property type="entry name" value="DUF547"/>
    <property type="match status" value="1"/>
</dbReference>
<dbReference type="GO" id="GO:0045454">
    <property type="term" value="P:cell redox homeostasis"/>
    <property type="evidence" value="ECO:0007669"/>
    <property type="project" value="TreeGrafter"/>
</dbReference>
<evidence type="ECO:0000313" key="3">
    <source>
        <dbReference type="EMBL" id="UOB18758.1"/>
    </source>
</evidence>
<dbReference type="RefSeq" id="WP_255845375.1">
    <property type="nucleotide sequence ID" value="NZ_CP094358.1"/>
</dbReference>
<evidence type="ECO:0000259" key="2">
    <source>
        <dbReference type="Pfam" id="PF04784"/>
    </source>
</evidence>
<dbReference type="GO" id="GO:0009055">
    <property type="term" value="F:electron transfer activity"/>
    <property type="evidence" value="ECO:0007669"/>
    <property type="project" value="TreeGrafter"/>
</dbReference>
<accession>A0A9E7D309</accession>
<name>A0A9E7D309_9FLAO</name>
<dbReference type="InterPro" id="IPR051548">
    <property type="entry name" value="Grx-like_ET"/>
</dbReference>
<evidence type="ECO:0000313" key="4">
    <source>
        <dbReference type="Proteomes" id="UP000831290"/>
    </source>
</evidence>
<dbReference type="PANTHER" id="PTHR34386:SF1">
    <property type="entry name" value="GLUTAREDOXIN-LIKE PROTEIN NRDH"/>
    <property type="match status" value="1"/>
</dbReference>
<dbReference type="InterPro" id="IPR006869">
    <property type="entry name" value="DUF547"/>
</dbReference>
<sequence length="234" mass="27504">MNKPFALFFFLLLSALTHAQNFDHSEWDVFLKKHVDVSGKVNYKAIREDDKELKSYLNQFIKVPPENSWNKNEKLAYWINAYNAFTIKLIVDNYPLSSIKDIDSPWDKKFIPINGRLISLNYIEHEILRKMNEPRIHFAINCASFSCPRLLNEAYIPSKIEDQLNKVTSGFINNPSKNIVSEESVTLSKIFNWFKKDFETNGGVINFINEYSLIKISKNVKVTYFKYDWKLNEK</sequence>
<protein>
    <submittedName>
        <fullName evidence="3">DUF547 domain-containing protein</fullName>
    </submittedName>
</protein>
<evidence type="ECO:0000256" key="1">
    <source>
        <dbReference type="SAM" id="SignalP"/>
    </source>
</evidence>
<gene>
    <name evidence="3" type="ORF">MQE35_05560</name>
</gene>
<dbReference type="AlphaFoldDB" id="A0A9E7D309"/>
<feature type="domain" description="DUF547" evidence="2">
    <location>
        <begin position="68"/>
        <end position="172"/>
    </location>
</feature>
<dbReference type="PANTHER" id="PTHR34386">
    <property type="entry name" value="GLUTAREDOXIN"/>
    <property type="match status" value="1"/>
</dbReference>
<reference evidence="3" key="1">
    <citation type="submission" date="2022-03" db="EMBL/GenBank/DDBJ databases">
        <title>Description of Abyssus ytuae gen. nov., sp. nov., a novel member of the family Flavobacteriaceae isolated from the sediment of Mariana Trench.</title>
        <authorList>
            <person name="Zhang J."/>
            <person name="Xu X."/>
        </authorList>
    </citation>
    <scope>NUCLEOTIDE SEQUENCE</scope>
    <source>
        <strain evidence="3">MT3330</strain>
    </source>
</reference>
<dbReference type="EMBL" id="CP094358">
    <property type="protein sequence ID" value="UOB18758.1"/>
    <property type="molecule type" value="Genomic_DNA"/>
</dbReference>
<dbReference type="KEGG" id="fbm:MQE35_05560"/>
<keyword evidence="1" id="KW-0732">Signal</keyword>
<feature type="signal peptide" evidence="1">
    <location>
        <begin position="1"/>
        <end position="19"/>
    </location>
</feature>
<organism evidence="3 4">
    <name type="scientific">Abyssalbus ytuae</name>
    <dbReference type="NCBI Taxonomy" id="2926907"/>
    <lineage>
        <taxon>Bacteria</taxon>
        <taxon>Pseudomonadati</taxon>
        <taxon>Bacteroidota</taxon>
        <taxon>Flavobacteriia</taxon>
        <taxon>Flavobacteriales</taxon>
        <taxon>Flavobacteriaceae</taxon>
        <taxon>Abyssalbus</taxon>
    </lineage>
</organism>
<keyword evidence="4" id="KW-1185">Reference proteome</keyword>
<feature type="chain" id="PRO_5038451396" evidence="1">
    <location>
        <begin position="20"/>
        <end position="234"/>
    </location>
</feature>
<proteinExistence type="predicted"/>
<dbReference type="Proteomes" id="UP000831290">
    <property type="component" value="Chromosome"/>
</dbReference>